<dbReference type="HAMAP" id="MF_01940">
    <property type="entry name" value="RNA_CPDase"/>
    <property type="match status" value="1"/>
</dbReference>
<evidence type="ECO:0000313" key="3">
    <source>
        <dbReference type="EMBL" id="QDP40916.1"/>
    </source>
</evidence>
<dbReference type="EMBL" id="CP041666">
    <property type="protein sequence ID" value="QDP40916.1"/>
    <property type="molecule type" value="Genomic_DNA"/>
</dbReference>
<evidence type="ECO:0000256" key="2">
    <source>
        <dbReference type="HAMAP-Rule" id="MF_01940"/>
    </source>
</evidence>
<comment type="catalytic activity">
    <reaction evidence="2">
        <text>a 3'-end 2',3'-cyclophospho-ribonucleotide-RNA + H2O = a 3'-end 2'-phospho-ribonucleotide-RNA + H(+)</text>
        <dbReference type="Rhea" id="RHEA:11828"/>
        <dbReference type="Rhea" id="RHEA-COMP:10464"/>
        <dbReference type="Rhea" id="RHEA-COMP:17353"/>
        <dbReference type="ChEBI" id="CHEBI:15377"/>
        <dbReference type="ChEBI" id="CHEBI:15378"/>
        <dbReference type="ChEBI" id="CHEBI:83064"/>
        <dbReference type="ChEBI" id="CHEBI:173113"/>
        <dbReference type="EC" id="3.1.4.58"/>
    </reaction>
</comment>
<keyword evidence="1 2" id="KW-0378">Hydrolase</keyword>
<dbReference type="InterPro" id="IPR009097">
    <property type="entry name" value="Cyclic_Pdiesterase"/>
</dbReference>
<gene>
    <name evidence="3" type="primary">thpR</name>
    <name evidence="3" type="ORF">FN924_12385</name>
</gene>
<dbReference type="PANTHER" id="PTHR35561">
    <property type="entry name" value="RNA 2',3'-CYCLIC PHOSPHODIESTERASE"/>
    <property type="match status" value="1"/>
</dbReference>
<comment type="similarity">
    <text evidence="2">Belongs to the 2H phosphoesterase superfamily. ThpR family.</text>
</comment>
<dbReference type="EC" id="3.1.4.58" evidence="2"/>
<dbReference type="PANTHER" id="PTHR35561:SF1">
    <property type="entry name" value="RNA 2',3'-CYCLIC PHOSPHODIESTERASE"/>
    <property type="match status" value="1"/>
</dbReference>
<sequence length="187" mass="21622">MTNDAHYFIGIPIREDIQNWLAEWQEMLQRKGQVAYKSWTHVSDLHITLLFLGGVSENKITEIIEELQKMDGLEKFHVNIGTVGTFGKRSQPRVLWAGVEGNKVLNNLQEKVANTCAMFGFKKESRPYRPHITLAKKWDPSFAKELMLPESEEFLARKDMLVDHLVVYKIHPSKSPKYEIVTAIRLN</sequence>
<dbReference type="Gene3D" id="3.90.1140.10">
    <property type="entry name" value="Cyclic phosphodiesterase"/>
    <property type="match status" value="1"/>
</dbReference>
<reference evidence="3 4" key="1">
    <citation type="submission" date="2019-07" db="EMBL/GenBank/DDBJ databases">
        <authorList>
            <person name="Li J."/>
        </authorList>
    </citation>
    <scope>NUCLEOTIDE SEQUENCE [LARGE SCALE GENOMIC DNA]</scope>
    <source>
        <strain evidence="3 4">TKL69</strain>
    </source>
</reference>
<feature type="short sequence motif" description="HXTX 2" evidence="2">
    <location>
        <begin position="131"/>
        <end position="134"/>
    </location>
</feature>
<organism evidence="3 4">
    <name type="scientific">Radiobacillus deserti</name>
    <dbReference type="NCBI Taxonomy" id="2594883"/>
    <lineage>
        <taxon>Bacteria</taxon>
        <taxon>Bacillati</taxon>
        <taxon>Bacillota</taxon>
        <taxon>Bacilli</taxon>
        <taxon>Bacillales</taxon>
        <taxon>Bacillaceae</taxon>
        <taxon>Radiobacillus</taxon>
    </lineage>
</organism>
<dbReference type="KEGG" id="aqt:FN924_12385"/>
<dbReference type="InterPro" id="IPR004175">
    <property type="entry name" value="RNA_CPDase"/>
</dbReference>
<evidence type="ECO:0000256" key="1">
    <source>
        <dbReference type="ARBA" id="ARBA00022801"/>
    </source>
</evidence>
<keyword evidence="4" id="KW-1185">Reference proteome</keyword>
<dbReference type="Pfam" id="PF13563">
    <property type="entry name" value="2_5_RNA_ligase2"/>
    <property type="match status" value="1"/>
</dbReference>
<evidence type="ECO:0000313" key="4">
    <source>
        <dbReference type="Proteomes" id="UP000315215"/>
    </source>
</evidence>
<feature type="active site" description="Proton donor" evidence="2">
    <location>
        <position position="46"/>
    </location>
</feature>
<dbReference type="Proteomes" id="UP000315215">
    <property type="component" value="Chromosome"/>
</dbReference>
<name>A0A516KHT0_9BACI</name>
<accession>A0A516KHT0</accession>
<dbReference type="AlphaFoldDB" id="A0A516KHT0"/>
<protein>
    <recommendedName>
        <fullName evidence="2">RNA 2',3'-cyclic phosphodiesterase</fullName>
        <shortName evidence="2">RNA 2',3'-CPDase</shortName>
        <ecNumber evidence="2">3.1.4.58</ecNumber>
    </recommendedName>
</protein>
<dbReference type="GO" id="GO:0008664">
    <property type="term" value="F:RNA 2',3'-cyclic 3'-phosphodiesterase activity"/>
    <property type="evidence" value="ECO:0007669"/>
    <property type="project" value="UniProtKB-EC"/>
</dbReference>
<dbReference type="SUPFAM" id="SSF55144">
    <property type="entry name" value="LigT-like"/>
    <property type="match status" value="1"/>
</dbReference>
<comment type="function">
    <text evidence="2">Hydrolyzes RNA 2',3'-cyclic phosphodiester to an RNA 2'-phosphomonoester.</text>
</comment>
<dbReference type="RefSeq" id="WP_143894942.1">
    <property type="nucleotide sequence ID" value="NZ_CP041666.1"/>
</dbReference>
<dbReference type="GO" id="GO:0004113">
    <property type="term" value="F:2',3'-cyclic-nucleotide 3'-phosphodiesterase activity"/>
    <property type="evidence" value="ECO:0007669"/>
    <property type="project" value="InterPro"/>
</dbReference>
<feature type="short sequence motif" description="HXTX 1" evidence="2">
    <location>
        <begin position="46"/>
        <end position="49"/>
    </location>
</feature>
<proteinExistence type="inferred from homology"/>
<dbReference type="NCBIfam" id="TIGR02258">
    <property type="entry name" value="2_5_ligase"/>
    <property type="match status" value="1"/>
</dbReference>
<feature type="active site" description="Proton acceptor" evidence="2">
    <location>
        <position position="131"/>
    </location>
</feature>
<dbReference type="OrthoDB" id="9789350at2"/>